<dbReference type="InterPro" id="IPR003673">
    <property type="entry name" value="CoA-Trfase_fam_III"/>
</dbReference>
<dbReference type="InterPro" id="IPR023606">
    <property type="entry name" value="CoA-Trfase_III_dom_1_sf"/>
</dbReference>
<reference evidence="3" key="2">
    <citation type="submission" date="2020-10" db="UniProtKB">
        <authorList>
            <consortium name="WormBaseParasite"/>
        </authorList>
    </citation>
    <scope>IDENTIFICATION</scope>
</reference>
<dbReference type="PANTHER" id="PTHR48228:SF5">
    <property type="entry name" value="ALPHA-METHYLACYL-COA RACEMASE"/>
    <property type="match status" value="1"/>
</dbReference>
<dbReference type="WBParaSite" id="Pan_g6311.t1">
    <property type="protein sequence ID" value="Pan_g6311.t1"/>
    <property type="gene ID" value="Pan_g6311"/>
</dbReference>
<dbReference type="Gene3D" id="3.40.50.10540">
    <property type="entry name" value="Crotonobetainyl-coa:carnitine coa-transferase, domain 1"/>
    <property type="match status" value="1"/>
</dbReference>
<comment type="similarity">
    <text evidence="1">Belongs to the CoA-transferase III family.</text>
</comment>
<dbReference type="GO" id="GO:0008206">
    <property type="term" value="P:bile acid metabolic process"/>
    <property type="evidence" value="ECO:0007669"/>
    <property type="project" value="TreeGrafter"/>
</dbReference>
<evidence type="ECO:0000256" key="1">
    <source>
        <dbReference type="ARBA" id="ARBA00008383"/>
    </source>
</evidence>
<organism evidence="2 3">
    <name type="scientific">Panagrellus redivivus</name>
    <name type="common">Microworm</name>
    <dbReference type="NCBI Taxonomy" id="6233"/>
    <lineage>
        <taxon>Eukaryota</taxon>
        <taxon>Metazoa</taxon>
        <taxon>Ecdysozoa</taxon>
        <taxon>Nematoda</taxon>
        <taxon>Chromadorea</taxon>
        <taxon>Rhabditida</taxon>
        <taxon>Tylenchina</taxon>
        <taxon>Panagrolaimomorpha</taxon>
        <taxon>Panagrolaimoidea</taxon>
        <taxon>Panagrolaimidae</taxon>
        <taxon>Panagrellus</taxon>
    </lineage>
</organism>
<protein>
    <submittedName>
        <fullName evidence="3">Alpha-methylacyl-CoA racemase</fullName>
    </submittedName>
</protein>
<name>A0A7E4W1K1_PANRE</name>
<proteinExistence type="inferred from homology"/>
<dbReference type="InterPro" id="IPR044855">
    <property type="entry name" value="CoA-Trfase_III_dom3_sf"/>
</dbReference>
<dbReference type="GO" id="GO:0008111">
    <property type="term" value="F:alpha-methylacyl-CoA racemase activity"/>
    <property type="evidence" value="ECO:0007669"/>
    <property type="project" value="TreeGrafter"/>
</dbReference>
<sequence length="353" mass="39283">MKQPPQAKPLAGVDIVELAGLAPVPMCGQILADFGANVTLISKIGAVTDQRLLRHKDHVELDFKNDFKELRSRILKADVLLEPYRPGVLEAIGLDPVELLKENEKLIVLRLTGYGQTGQMSKVAGHDINYVAVSGLLPTIAGHNRTPYWPPANLLADFAGGALTAAFGVVSALFQRTNNGGKGVIIDASMVDGLAYLGSWITAFRDIDIFWNMPYGAFTGDCPIYRTYETKDGKFMSVGALEGKFNTKLFQILGIKTKKSTMLSEPEKLVAEIEKIFKTKTRDEWTDIFLLEEVCVSPVLDMDEVGELQHHKDRENFEKIDEKWVPKPAPRFYTAEEFALLREADNEIKKSKL</sequence>
<reference evidence="2" key="1">
    <citation type="journal article" date="2013" name="Genetics">
        <title>The draft genome and transcriptome of Panagrellus redivivus are shaped by the harsh demands of a free-living lifestyle.</title>
        <authorList>
            <person name="Srinivasan J."/>
            <person name="Dillman A.R."/>
            <person name="Macchietto M.G."/>
            <person name="Heikkinen L."/>
            <person name="Lakso M."/>
            <person name="Fracchia K.M."/>
            <person name="Antoshechkin I."/>
            <person name="Mortazavi A."/>
            <person name="Wong G."/>
            <person name="Sternberg P.W."/>
        </authorList>
    </citation>
    <scope>NUCLEOTIDE SEQUENCE [LARGE SCALE GENOMIC DNA]</scope>
    <source>
        <strain evidence="2">MT8872</strain>
    </source>
</reference>
<evidence type="ECO:0000313" key="3">
    <source>
        <dbReference type="WBParaSite" id="Pan_g6311.t1"/>
    </source>
</evidence>
<dbReference type="SUPFAM" id="SSF89796">
    <property type="entry name" value="CoA-transferase family III (CaiB/BaiF)"/>
    <property type="match status" value="1"/>
</dbReference>
<dbReference type="PANTHER" id="PTHR48228">
    <property type="entry name" value="SUCCINYL-COA--D-CITRAMALATE COA-TRANSFERASE"/>
    <property type="match status" value="1"/>
</dbReference>
<dbReference type="Gene3D" id="3.30.1540.10">
    <property type="entry name" value="formyl-coa transferase, domain 3"/>
    <property type="match status" value="1"/>
</dbReference>
<keyword evidence="2" id="KW-1185">Reference proteome</keyword>
<dbReference type="Pfam" id="PF02515">
    <property type="entry name" value="CoA_transf_3"/>
    <property type="match status" value="1"/>
</dbReference>
<dbReference type="GO" id="GO:0005739">
    <property type="term" value="C:mitochondrion"/>
    <property type="evidence" value="ECO:0007669"/>
    <property type="project" value="TreeGrafter"/>
</dbReference>
<dbReference type="InterPro" id="IPR050509">
    <property type="entry name" value="CoA-transferase_III"/>
</dbReference>
<evidence type="ECO:0000313" key="2">
    <source>
        <dbReference type="Proteomes" id="UP000492821"/>
    </source>
</evidence>
<dbReference type="AlphaFoldDB" id="A0A7E4W1K1"/>
<accession>A0A7E4W1K1</accession>
<dbReference type="Proteomes" id="UP000492821">
    <property type="component" value="Unassembled WGS sequence"/>
</dbReference>